<dbReference type="Pfam" id="PF00534">
    <property type="entry name" value="Glycos_transf_1"/>
    <property type="match status" value="1"/>
</dbReference>
<accession>A0A5C6BMN4</accession>
<feature type="domain" description="Glycosyltransferase subfamily 4-like N-terminal" evidence="2">
    <location>
        <begin position="57"/>
        <end position="198"/>
    </location>
</feature>
<dbReference type="SUPFAM" id="SSF53756">
    <property type="entry name" value="UDP-Glycosyltransferase/glycogen phosphorylase"/>
    <property type="match status" value="1"/>
</dbReference>
<dbReference type="InterPro" id="IPR001296">
    <property type="entry name" value="Glyco_trans_1"/>
</dbReference>
<name>A0A5C6BMN4_9PLAN</name>
<dbReference type="PANTHER" id="PTHR45947">
    <property type="entry name" value="SULFOQUINOVOSYL TRANSFERASE SQD2"/>
    <property type="match status" value="1"/>
</dbReference>
<evidence type="ECO:0000313" key="4">
    <source>
        <dbReference type="Proteomes" id="UP000320735"/>
    </source>
</evidence>
<evidence type="ECO:0000259" key="1">
    <source>
        <dbReference type="Pfam" id="PF00534"/>
    </source>
</evidence>
<dbReference type="Proteomes" id="UP000320735">
    <property type="component" value="Unassembled WGS sequence"/>
</dbReference>
<dbReference type="RefSeq" id="WP_146370739.1">
    <property type="nucleotide sequence ID" value="NZ_SJPP01000001.1"/>
</dbReference>
<dbReference type="Gene3D" id="3.40.50.2000">
    <property type="entry name" value="Glycogen Phosphorylase B"/>
    <property type="match status" value="2"/>
</dbReference>
<comment type="caution">
    <text evidence="3">The sequence shown here is derived from an EMBL/GenBank/DDBJ whole genome shotgun (WGS) entry which is preliminary data.</text>
</comment>
<reference evidence="3 4" key="1">
    <citation type="submission" date="2019-02" db="EMBL/GenBank/DDBJ databases">
        <title>Deep-cultivation of Planctomycetes and their phenomic and genomic characterization uncovers novel biology.</title>
        <authorList>
            <person name="Wiegand S."/>
            <person name="Jogler M."/>
            <person name="Boedeker C."/>
            <person name="Pinto D."/>
            <person name="Vollmers J."/>
            <person name="Rivas-Marin E."/>
            <person name="Kohn T."/>
            <person name="Peeters S.H."/>
            <person name="Heuer A."/>
            <person name="Rast P."/>
            <person name="Oberbeckmann S."/>
            <person name="Bunk B."/>
            <person name="Jeske O."/>
            <person name="Meyerdierks A."/>
            <person name="Storesund J.E."/>
            <person name="Kallscheuer N."/>
            <person name="Luecker S."/>
            <person name="Lage O.M."/>
            <person name="Pohl T."/>
            <person name="Merkel B.J."/>
            <person name="Hornburger P."/>
            <person name="Mueller R.-W."/>
            <person name="Bruemmer F."/>
            <person name="Labrenz M."/>
            <person name="Spormann A.M."/>
            <person name="Op Den Camp H."/>
            <person name="Overmann J."/>
            <person name="Amann R."/>
            <person name="Jetten M.S.M."/>
            <person name="Mascher T."/>
            <person name="Medema M.H."/>
            <person name="Devos D.P."/>
            <person name="Kaster A.-K."/>
            <person name="Ovreas L."/>
            <person name="Rohde M."/>
            <person name="Galperin M.Y."/>
            <person name="Jogler C."/>
        </authorList>
    </citation>
    <scope>NUCLEOTIDE SEQUENCE [LARGE SCALE GENOMIC DNA]</scope>
    <source>
        <strain evidence="3 4">CA54</strain>
    </source>
</reference>
<sequence>MKVALVHDWLTGMRGGEKCLEVACRRYPDAQLYTLLHRKNSTSPAIERMAIQTSGLQRIPAISRFYRYLLPVMPTAIERLQVSQDVDVVMSFSSCVAKGIRSPAGVPHICYCFSPMRYAWHMKDAYFPESSQKRGLLGSARSAVAATRDHLLSRIKEWDRDSSDRVTHFVANSHNVAQRIQQCYGRDSRVIHSPVDTEFYTPEAIERQDFYLYVSALAPYKRVDLAIEACQKMGRKLVVIGSGQLLKKLSRASLKHVEILGWRTDEEIRWYLRRCRALLFPGLEDFGIVPLEAQACGAPVIAYGRGGVLETVLPATRETEGTGMFFEEQTTDALCDALLEFESNSHWISPQLSRKQAEKFSVENFERKLIDYVDLVVTGQSRDEAPQDIVPFPNLVERELRRAA</sequence>
<dbReference type="InterPro" id="IPR050194">
    <property type="entry name" value="Glycosyltransferase_grp1"/>
</dbReference>
<dbReference type="InterPro" id="IPR028098">
    <property type="entry name" value="Glyco_trans_4-like_N"/>
</dbReference>
<dbReference type="GO" id="GO:0043750">
    <property type="term" value="F:phosphatidylinositol alpha-mannosyltransferase activity"/>
    <property type="evidence" value="ECO:0007669"/>
    <property type="project" value="UniProtKB-EC"/>
</dbReference>
<dbReference type="Pfam" id="PF13439">
    <property type="entry name" value="Glyco_transf_4"/>
    <property type="match status" value="1"/>
</dbReference>
<protein>
    <submittedName>
        <fullName evidence="3">GDP-mannose-dependent alpha-(1-6)-phosphatidylinositol monomannoside mannosyltransferase</fullName>
        <ecNumber evidence="3">2.4.1.345</ecNumber>
    </submittedName>
</protein>
<dbReference type="EMBL" id="SJPP01000001">
    <property type="protein sequence ID" value="TWU13410.1"/>
    <property type="molecule type" value="Genomic_DNA"/>
</dbReference>
<proteinExistence type="predicted"/>
<dbReference type="PANTHER" id="PTHR45947:SF3">
    <property type="entry name" value="SULFOQUINOVOSYL TRANSFERASE SQD2"/>
    <property type="match status" value="1"/>
</dbReference>
<organism evidence="3 4">
    <name type="scientific">Symmachiella macrocystis</name>
    <dbReference type="NCBI Taxonomy" id="2527985"/>
    <lineage>
        <taxon>Bacteria</taxon>
        <taxon>Pseudomonadati</taxon>
        <taxon>Planctomycetota</taxon>
        <taxon>Planctomycetia</taxon>
        <taxon>Planctomycetales</taxon>
        <taxon>Planctomycetaceae</taxon>
        <taxon>Symmachiella</taxon>
    </lineage>
</organism>
<gene>
    <name evidence="3" type="primary">pimB_3</name>
    <name evidence="3" type="ORF">CA54_22450</name>
</gene>
<dbReference type="AlphaFoldDB" id="A0A5C6BMN4"/>
<keyword evidence="3" id="KW-0328">Glycosyltransferase</keyword>
<keyword evidence="3" id="KW-0808">Transferase</keyword>
<dbReference type="EC" id="2.4.1.345" evidence="3"/>
<dbReference type="OrthoDB" id="9801609at2"/>
<keyword evidence="4" id="KW-1185">Reference proteome</keyword>
<feature type="domain" description="Glycosyl transferase family 1" evidence="1">
    <location>
        <begin position="206"/>
        <end position="348"/>
    </location>
</feature>
<evidence type="ECO:0000259" key="2">
    <source>
        <dbReference type="Pfam" id="PF13439"/>
    </source>
</evidence>
<evidence type="ECO:0000313" key="3">
    <source>
        <dbReference type="EMBL" id="TWU13410.1"/>
    </source>
</evidence>